<dbReference type="SFLD" id="SFLDS00029">
    <property type="entry name" value="Radical_SAM"/>
    <property type="match status" value="1"/>
</dbReference>
<name>A0A381VL57_9ZZZZ</name>
<dbReference type="Pfam" id="PF02310">
    <property type="entry name" value="B12-binding"/>
    <property type="match status" value="1"/>
</dbReference>
<dbReference type="Gene3D" id="3.80.30.20">
    <property type="entry name" value="tm_1862 like domain"/>
    <property type="match status" value="1"/>
</dbReference>
<sequence length="660" mass="76291">MDLQSPKITVGLSQINNSFSGANYLPYSVGLLQAYVEKHLPCKERFKFLQPVFKRTSVEDVVNQLLSAEVVGFSLYVWNEQISLEIIRQLKKQNPKVYIICGGPQVPDRAESFLRKNPEIDIAVHGEGERTFFELLKIFPSRKINQIPGASKITESGAFYSNPKADRTKDLSIFPSPYLSGVFDNLISIPDEEWLVLWETNRGCPFQCTFCDWGSAIADRVFRFDMERINKELDWFSKKKIEFIFNCDANFGILPRDVDIAQRAAKNKKQFGYPKVLSTQNTKNATERNYLTQKILSDNGLNKGVALSMQSLFVPALVNIKRQNISLQTYEELQRRFNLDNVTTYSDFILGLPGETYESFADGVATLIKNGQHNRIQFNNLSVLPNAEMGDPEYQSHYGMELTDSKILNIHGSLDYSKNNIDEIQQLVIATNSMPRNMWRKTRAFSWMTALLHFDKLLQIPLVLLAESTGISYRQIIESFCEVNNNDFPLIAEIRDHFCSRAEIIQNGGPEYYYSKEWLGIWWPDDEYQLIRLSAEGKLGIFYEESRKLLETLLKKTQNYDSIPLVAESVKINHALLKQPYLYDDLETESEYNILGMYNQVLKDQPSSFKRIKSKYRIARSTQTWKDWQTWCREVVWYGNKKGDYLYGSASLEKYYAGHY</sequence>
<dbReference type="PROSITE" id="PS51918">
    <property type="entry name" value="RADICAL_SAM"/>
    <property type="match status" value="1"/>
</dbReference>
<dbReference type="SFLD" id="SFLDG01082">
    <property type="entry name" value="B12-binding_domain_containing"/>
    <property type="match status" value="1"/>
</dbReference>
<keyword evidence="5" id="KW-0411">Iron-sulfur</keyword>
<dbReference type="InterPro" id="IPR006638">
    <property type="entry name" value="Elp3/MiaA/NifB-like_rSAM"/>
</dbReference>
<evidence type="ECO:0000256" key="4">
    <source>
        <dbReference type="ARBA" id="ARBA00023004"/>
    </source>
</evidence>
<dbReference type="InterPro" id="IPR051198">
    <property type="entry name" value="BchE-like"/>
</dbReference>
<dbReference type="InterPro" id="IPR023404">
    <property type="entry name" value="rSAM_horseshoe"/>
</dbReference>
<dbReference type="InterPro" id="IPR007197">
    <property type="entry name" value="rSAM"/>
</dbReference>
<dbReference type="SMART" id="SM00729">
    <property type="entry name" value="Elp3"/>
    <property type="match status" value="1"/>
</dbReference>
<reference evidence="8" key="1">
    <citation type="submission" date="2018-05" db="EMBL/GenBank/DDBJ databases">
        <authorList>
            <person name="Lanie J.A."/>
            <person name="Ng W.-L."/>
            <person name="Kazmierczak K.M."/>
            <person name="Andrzejewski T.M."/>
            <person name="Davidsen T.M."/>
            <person name="Wayne K.J."/>
            <person name="Tettelin H."/>
            <person name="Glass J.I."/>
            <person name="Rusch D."/>
            <person name="Podicherti R."/>
            <person name="Tsui H.-C.T."/>
            <person name="Winkler M.E."/>
        </authorList>
    </citation>
    <scope>NUCLEOTIDE SEQUENCE</scope>
</reference>
<dbReference type="PANTHER" id="PTHR43409:SF16">
    <property type="entry name" value="SLR0320 PROTEIN"/>
    <property type="match status" value="1"/>
</dbReference>
<protein>
    <submittedName>
        <fullName evidence="8">Uncharacterized protein</fullName>
    </submittedName>
</protein>
<dbReference type="GO" id="GO:0051539">
    <property type="term" value="F:4 iron, 4 sulfur cluster binding"/>
    <property type="evidence" value="ECO:0007669"/>
    <property type="project" value="UniProtKB-KW"/>
</dbReference>
<dbReference type="EMBL" id="UINC01009143">
    <property type="protein sequence ID" value="SVA41032.1"/>
    <property type="molecule type" value="Genomic_DNA"/>
</dbReference>
<gene>
    <name evidence="8" type="ORF">METZ01_LOCUS93886</name>
</gene>
<dbReference type="PANTHER" id="PTHR43409">
    <property type="entry name" value="ANAEROBIC MAGNESIUM-PROTOPORPHYRIN IX MONOMETHYL ESTER CYCLASE-RELATED"/>
    <property type="match status" value="1"/>
</dbReference>
<accession>A0A381VL57</accession>
<evidence type="ECO:0000256" key="2">
    <source>
        <dbReference type="ARBA" id="ARBA00022691"/>
    </source>
</evidence>
<evidence type="ECO:0000313" key="8">
    <source>
        <dbReference type="EMBL" id="SVA41032.1"/>
    </source>
</evidence>
<evidence type="ECO:0000256" key="1">
    <source>
        <dbReference type="ARBA" id="ARBA00001966"/>
    </source>
</evidence>
<evidence type="ECO:0000259" key="6">
    <source>
        <dbReference type="PROSITE" id="PS51332"/>
    </source>
</evidence>
<dbReference type="InterPro" id="IPR006158">
    <property type="entry name" value="Cobalamin-bd"/>
</dbReference>
<feature type="domain" description="B12-binding" evidence="6">
    <location>
        <begin position="1"/>
        <end position="146"/>
    </location>
</feature>
<dbReference type="CDD" id="cd01335">
    <property type="entry name" value="Radical_SAM"/>
    <property type="match status" value="1"/>
</dbReference>
<keyword evidence="3" id="KW-0479">Metal-binding</keyword>
<dbReference type="Gene3D" id="3.40.50.280">
    <property type="entry name" value="Cobalamin-binding domain"/>
    <property type="match status" value="1"/>
</dbReference>
<feature type="domain" description="Radical SAM core" evidence="7">
    <location>
        <begin position="190"/>
        <end position="413"/>
    </location>
</feature>
<comment type="cofactor">
    <cofactor evidence="1">
        <name>[4Fe-4S] cluster</name>
        <dbReference type="ChEBI" id="CHEBI:49883"/>
    </cofactor>
</comment>
<evidence type="ECO:0000259" key="7">
    <source>
        <dbReference type="PROSITE" id="PS51918"/>
    </source>
</evidence>
<dbReference type="InterPro" id="IPR058240">
    <property type="entry name" value="rSAM_sf"/>
</dbReference>
<dbReference type="SFLD" id="SFLDG01123">
    <property type="entry name" value="methyltransferase_(Class_B)"/>
    <property type="match status" value="1"/>
</dbReference>
<dbReference type="SUPFAM" id="SSF102114">
    <property type="entry name" value="Radical SAM enzymes"/>
    <property type="match status" value="1"/>
</dbReference>
<keyword evidence="4" id="KW-0408">Iron</keyword>
<dbReference type="PROSITE" id="PS51332">
    <property type="entry name" value="B12_BINDING"/>
    <property type="match status" value="1"/>
</dbReference>
<dbReference type="GO" id="GO:0031419">
    <property type="term" value="F:cobalamin binding"/>
    <property type="evidence" value="ECO:0007669"/>
    <property type="project" value="InterPro"/>
</dbReference>
<dbReference type="GO" id="GO:0005829">
    <property type="term" value="C:cytosol"/>
    <property type="evidence" value="ECO:0007669"/>
    <property type="project" value="TreeGrafter"/>
</dbReference>
<evidence type="ECO:0000256" key="5">
    <source>
        <dbReference type="ARBA" id="ARBA00023014"/>
    </source>
</evidence>
<dbReference type="CDD" id="cd02068">
    <property type="entry name" value="radical_SAM_B12_BD"/>
    <property type="match status" value="1"/>
</dbReference>
<keyword evidence="2" id="KW-0949">S-adenosyl-L-methionine</keyword>
<dbReference type="GO" id="GO:0046872">
    <property type="term" value="F:metal ion binding"/>
    <property type="evidence" value="ECO:0007669"/>
    <property type="project" value="UniProtKB-KW"/>
</dbReference>
<dbReference type="GO" id="GO:0003824">
    <property type="term" value="F:catalytic activity"/>
    <property type="evidence" value="ECO:0007669"/>
    <property type="project" value="InterPro"/>
</dbReference>
<dbReference type="Pfam" id="PF04055">
    <property type="entry name" value="Radical_SAM"/>
    <property type="match status" value="1"/>
</dbReference>
<evidence type="ECO:0000256" key="3">
    <source>
        <dbReference type="ARBA" id="ARBA00022723"/>
    </source>
</evidence>
<proteinExistence type="predicted"/>
<organism evidence="8">
    <name type="scientific">marine metagenome</name>
    <dbReference type="NCBI Taxonomy" id="408172"/>
    <lineage>
        <taxon>unclassified sequences</taxon>
        <taxon>metagenomes</taxon>
        <taxon>ecological metagenomes</taxon>
    </lineage>
</organism>
<dbReference type="AlphaFoldDB" id="A0A381VL57"/>
<dbReference type="InterPro" id="IPR034466">
    <property type="entry name" value="Methyltransferase_Class_B"/>
</dbReference>